<feature type="domain" description="Post-SET" evidence="9">
    <location>
        <begin position="137"/>
        <end position="153"/>
    </location>
</feature>
<dbReference type="STRING" id="713588.SAMN05421789_107145"/>
<name>A0A1N7M6W5_9FLAO</name>
<dbReference type="SMART" id="SM00508">
    <property type="entry name" value="PostSET"/>
    <property type="match status" value="1"/>
</dbReference>
<dbReference type="SMART" id="SM00317">
    <property type="entry name" value="SET"/>
    <property type="match status" value="1"/>
</dbReference>
<reference evidence="11" key="1">
    <citation type="submission" date="2017-01" db="EMBL/GenBank/DDBJ databases">
        <authorList>
            <person name="Varghese N."/>
            <person name="Submissions S."/>
        </authorList>
    </citation>
    <scope>NUCLEOTIDE SEQUENCE [LARGE SCALE GENOMIC DNA]</scope>
    <source>
        <strain evidence="11">DSM 23145</strain>
    </source>
</reference>
<dbReference type="PANTHER" id="PTHR46223:SF3">
    <property type="entry name" value="HISTONE-LYSINE N-METHYLTRANSFERASE SET-23"/>
    <property type="match status" value="1"/>
</dbReference>
<dbReference type="InterPro" id="IPR003616">
    <property type="entry name" value="Post-SET_dom"/>
</dbReference>
<comment type="subcellular location">
    <subcellularLocation>
        <location evidence="1">Chromosome</location>
    </subcellularLocation>
</comment>
<evidence type="ECO:0000259" key="8">
    <source>
        <dbReference type="PROSITE" id="PS50280"/>
    </source>
</evidence>
<dbReference type="InterPro" id="IPR046341">
    <property type="entry name" value="SET_dom_sf"/>
</dbReference>
<dbReference type="GO" id="GO:0005694">
    <property type="term" value="C:chromosome"/>
    <property type="evidence" value="ECO:0007669"/>
    <property type="project" value="UniProtKB-SubCell"/>
</dbReference>
<keyword evidence="5" id="KW-0949">S-adenosyl-L-methionine</keyword>
<evidence type="ECO:0000313" key="10">
    <source>
        <dbReference type="EMBL" id="SIS81739.1"/>
    </source>
</evidence>
<dbReference type="AlphaFoldDB" id="A0A1N7M6W5"/>
<accession>A0A1N7M6W5</accession>
<dbReference type="GO" id="GO:0008168">
    <property type="term" value="F:methyltransferase activity"/>
    <property type="evidence" value="ECO:0007669"/>
    <property type="project" value="UniProtKB-KW"/>
</dbReference>
<dbReference type="Proteomes" id="UP000185839">
    <property type="component" value="Unassembled WGS sequence"/>
</dbReference>
<feature type="domain" description="SET" evidence="8">
    <location>
        <begin position="11"/>
        <end position="121"/>
    </location>
</feature>
<dbReference type="PROSITE" id="PS50280">
    <property type="entry name" value="SET"/>
    <property type="match status" value="1"/>
</dbReference>
<proteinExistence type="predicted"/>
<dbReference type="Gene3D" id="2.170.270.10">
    <property type="entry name" value="SET domain"/>
    <property type="match status" value="1"/>
</dbReference>
<dbReference type="GO" id="GO:0032259">
    <property type="term" value="P:methylation"/>
    <property type="evidence" value="ECO:0007669"/>
    <property type="project" value="UniProtKB-KW"/>
</dbReference>
<protein>
    <recommendedName>
        <fullName evidence="12">SET domain-containing protein</fullName>
    </recommendedName>
</protein>
<evidence type="ECO:0000313" key="11">
    <source>
        <dbReference type="Proteomes" id="UP000185839"/>
    </source>
</evidence>
<dbReference type="InterPro" id="IPR001214">
    <property type="entry name" value="SET_dom"/>
</dbReference>
<dbReference type="GO" id="GO:0046872">
    <property type="term" value="F:metal ion binding"/>
    <property type="evidence" value="ECO:0007669"/>
    <property type="project" value="UniProtKB-KW"/>
</dbReference>
<dbReference type="Pfam" id="PF00856">
    <property type="entry name" value="SET"/>
    <property type="match status" value="1"/>
</dbReference>
<keyword evidence="7" id="KW-0862">Zinc</keyword>
<dbReference type="PANTHER" id="PTHR46223">
    <property type="entry name" value="HISTONE-LYSINE N-METHYLTRANSFERASE SUV39H"/>
    <property type="match status" value="1"/>
</dbReference>
<keyword evidence="3" id="KW-0489">Methyltransferase</keyword>
<keyword evidence="6" id="KW-0479">Metal-binding</keyword>
<evidence type="ECO:0000256" key="7">
    <source>
        <dbReference type="ARBA" id="ARBA00022833"/>
    </source>
</evidence>
<evidence type="ECO:0000256" key="4">
    <source>
        <dbReference type="ARBA" id="ARBA00022679"/>
    </source>
</evidence>
<keyword evidence="11" id="KW-1185">Reference proteome</keyword>
<sequence length="154" mass="17773">MKSNQSIVDRDFILVRDSPIHGKGVFAKKAIPKGTRIIEYMGKRILKEDLPSDLEKGLTTLVYVMRLDDLTAIDGEREGNDARFFNHSCMPNCEVYFFDNTPYIYAMEDISEGDELFFDYQLGSSNERNLSLRERKKLHPCYCGSTNCRKTLIQ</sequence>
<evidence type="ECO:0000256" key="2">
    <source>
        <dbReference type="ARBA" id="ARBA00022454"/>
    </source>
</evidence>
<evidence type="ECO:0008006" key="12">
    <source>
        <dbReference type="Google" id="ProtNLM"/>
    </source>
</evidence>
<dbReference type="EMBL" id="FTOI01000007">
    <property type="protein sequence ID" value="SIS81739.1"/>
    <property type="molecule type" value="Genomic_DNA"/>
</dbReference>
<dbReference type="InterPro" id="IPR050973">
    <property type="entry name" value="H3K9_Histone-Lys_N-MTase"/>
</dbReference>
<evidence type="ECO:0000259" key="9">
    <source>
        <dbReference type="PROSITE" id="PS50868"/>
    </source>
</evidence>
<dbReference type="RefSeq" id="WP_076387160.1">
    <property type="nucleotide sequence ID" value="NZ_FTOI01000007.1"/>
</dbReference>
<evidence type="ECO:0000256" key="3">
    <source>
        <dbReference type="ARBA" id="ARBA00022603"/>
    </source>
</evidence>
<gene>
    <name evidence="10" type="ORF">SAMN05421789_107145</name>
</gene>
<evidence type="ECO:0000256" key="5">
    <source>
        <dbReference type="ARBA" id="ARBA00022691"/>
    </source>
</evidence>
<organism evidence="10 11">
    <name type="scientific">Kaistella chaponensis</name>
    <dbReference type="NCBI Taxonomy" id="713588"/>
    <lineage>
        <taxon>Bacteria</taxon>
        <taxon>Pseudomonadati</taxon>
        <taxon>Bacteroidota</taxon>
        <taxon>Flavobacteriia</taxon>
        <taxon>Flavobacteriales</taxon>
        <taxon>Weeksellaceae</taxon>
        <taxon>Chryseobacterium group</taxon>
        <taxon>Kaistella</taxon>
    </lineage>
</organism>
<evidence type="ECO:0000256" key="6">
    <source>
        <dbReference type="ARBA" id="ARBA00022723"/>
    </source>
</evidence>
<dbReference type="PROSITE" id="PS50868">
    <property type="entry name" value="POST_SET"/>
    <property type="match status" value="1"/>
</dbReference>
<keyword evidence="2" id="KW-0158">Chromosome</keyword>
<evidence type="ECO:0000256" key="1">
    <source>
        <dbReference type="ARBA" id="ARBA00004286"/>
    </source>
</evidence>
<keyword evidence="4" id="KW-0808">Transferase</keyword>
<dbReference type="OrthoDB" id="279507at2"/>
<dbReference type="SUPFAM" id="SSF82199">
    <property type="entry name" value="SET domain"/>
    <property type="match status" value="1"/>
</dbReference>